<dbReference type="PANTHER" id="PTHR33064:SF29">
    <property type="entry name" value="PEPTIDASE A2 DOMAIN-CONTAINING PROTEIN-RELATED"/>
    <property type="match status" value="1"/>
</dbReference>
<evidence type="ECO:0000256" key="1">
    <source>
        <dbReference type="SAM" id="MobiDB-lite"/>
    </source>
</evidence>
<dbReference type="InterPro" id="IPR051320">
    <property type="entry name" value="Viral_Replic_Matur_Polypro"/>
</dbReference>
<protein>
    <submittedName>
        <fullName evidence="2">Uncharacterized protein</fullName>
    </submittedName>
</protein>
<dbReference type="PANTHER" id="PTHR33064">
    <property type="entry name" value="POL PROTEIN"/>
    <property type="match status" value="1"/>
</dbReference>
<feature type="region of interest" description="Disordered" evidence="1">
    <location>
        <begin position="133"/>
        <end position="161"/>
    </location>
</feature>
<evidence type="ECO:0000313" key="2">
    <source>
        <dbReference type="EMBL" id="KAF6293150.1"/>
    </source>
</evidence>
<feature type="compositionally biased region" description="Polar residues" evidence="1">
    <location>
        <begin position="133"/>
        <end position="150"/>
    </location>
</feature>
<dbReference type="EMBL" id="JACAGC010000021">
    <property type="protein sequence ID" value="KAF6293150.1"/>
    <property type="molecule type" value="Genomic_DNA"/>
</dbReference>
<comment type="caution">
    <text evidence="2">The sequence shown here is derived from an EMBL/GenBank/DDBJ whole genome shotgun (WGS) entry which is preliminary data.</text>
</comment>
<dbReference type="SUPFAM" id="SSF56672">
    <property type="entry name" value="DNA/RNA polymerases"/>
    <property type="match status" value="1"/>
</dbReference>
<organism evidence="2 3">
    <name type="scientific">Rhinolophus ferrumequinum</name>
    <name type="common">Greater horseshoe bat</name>
    <dbReference type="NCBI Taxonomy" id="59479"/>
    <lineage>
        <taxon>Eukaryota</taxon>
        <taxon>Metazoa</taxon>
        <taxon>Chordata</taxon>
        <taxon>Craniata</taxon>
        <taxon>Vertebrata</taxon>
        <taxon>Euteleostomi</taxon>
        <taxon>Mammalia</taxon>
        <taxon>Eutheria</taxon>
        <taxon>Laurasiatheria</taxon>
        <taxon>Chiroptera</taxon>
        <taxon>Yinpterochiroptera</taxon>
        <taxon>Rhinolophoidea</taxon>
        <taxon>Rhinolophidae</taxon>
        <taxon>Rhinolophinae</taxon>
        <taxon>Rhinolophus</taxon>
    </lineage>
</organism>
<dbReference type="InterPro" id="IPR043502">
    <property type="entry name" value="DNA/RNA_pol_sf"/>
</dbReference>
<accession>A0A7J7SXQ6</accession>
<name>A0A7J7SXQ6_RHIFE</name>
<gene>
    <name evidence="2" type="ORF">mRhiFer1_009051</name>
</gene>
<proteinExistence type="predicted"/>
<dbReference type="Proteomes" id="UP000585614">
    <property type="component" value="Unassembled WGS sequence"/>
</dbReference>
<dbReference type="AlphaFoldDB" id="A0A7J7SXQ6"/>
<dbReference type="Gene3D" id="3.10.10.10">
    <property type="entry name" value="HIV Type 1 Reverse Transcriptase, subunit A, domain 1"/>
    <property type="match status" value="1"/>
</dbReference>
<evidence type="ECO:0000313" key="3">
    <source>
        <dbReference type="Proteomes" id="UP000585614"/>
    </source>
</evidence>
<sequence>MNLSPAEAQLILSLNMPRDEEWRLFESEAAETNPEYYRTKVPGLWAENNPPGLASKRAPVIIELKAGAQPQRLRQYPISREAQTGIQTHLEWLKDAGILVECQSPWDTPLLPVKKPNGEYCPVQDLRAVNQVTQSAPSNSQSLHPSQPGSTRGRLVHVLGS</sequence>
<reference evidence="2 3" key="1">
    <citation type="journal article" date="2020" name="Nature">
        <title>Six reference-quality genomes reveal evolution of bat adaptations.</title>
        <authorList>
            <person name="Jebb D."/>
            <person name="Huang Z."/>
            <person name="Pippel M."/>
            <person name="Hughes G.M."/>
            <person name="Lavrichenko K."/>
            <person name="Devanna P."/>
            <person name="Winkler S."/>
            <person name="Jermiin L.S."/>
            <person name="Skirmuntt E.C."/>
            <person name="Katzourakis A."/>
            <person name="Burkitt-Gray L."/>
            <person name="Ray D.A."/>
            <person name="Sullivan K.A.M."/>
            <person name="Roscito J.G."/>
            <person name="Kirilenko B.M."/>
            <person name="Davalos L.M."/>
            <person name="Corthals A.P."/>
            <person name="Power M.L."/>
            <person name="Jones G."/>
            <person name="Ransome R.D."/>
            <person name="Dechmann D.K.N."/>
            <person name="Locatelli A.G."/>
            <person name="Puechmaille S.J."/>
            <person name="Fedrigo O."/>
            <person name="Jarvis E.D."/>
            <person name="Hiller M."/>
            <person name="Vernes S.C."/>
            <person name="Myers E.W."/>
            <person name="Teeling E.C."/>
        </authorList>
    </citation>
    <scope>NUCLEOTIDE SEQUENCE [LARGE SCALE GENOMIC DNA]</scope>
    <source>
        <strain evidence="2">MRhiFer1</strain>
        <tissue evidence="2">Lung</tissue>
    </source>
</reference>